<name>A0A0C3G4A9_PILCF</name>
<dbReference type="InParanoid" id="A0A0C3G4A9"/>
<dbReference type="HOGENOM" id="CLU_001570_5_11_1"/>
<accession>A0A0C3G4A9</accession>
<dbReference type="OrthoDB" id="1470350at2759"/>
<evidence type="ECO:0000256" key="3">
    <source>
        <dbReference type="ARBA" id="ARBA00004721"/>
    </source>
</evidence>
<comment type="pathway">
    <text evidence="3">Secondary metabolite biosynthesis; terpenoid biosynthesis.</text>
</comment>
<reference evidence="15 16" key="1">
    <citation type="submission" date="2014-04" db="EMBL/GenBank/DDBJ databases">
        <authorList>
            <consortium name="DOE Joint Genome Institute"/>
            <person name="Kuo A."/>
            <person name="Tarkka M."/>
            <person name="Buscot F."/>
            <person name="Kohler A."/>
            <person name="Nagy L.G."/>
            <person name="Floudas D."/>
            <person name="Copeland A."/>
            <person name="Barry K.W."/>
            <person name="Cichocki N."/>
            <person name="Veneault-Fourrey C."/>
            <person name="LaButti K."/>
            <person name="Lindquist E.A."/>
            <person name="Lipzen A."/>
            <person name="Lundell T."/>
            <person name="Morin E."/>
            <person name="Murat C."/>
            <person name="Sun H."/>
            <person name="Tunlid A."/>
            <person name="Henrissat B."/>
            <person name="Grigoriev I.V."/>
            <person name="Hibbett D.S."/>
            <person name="Martin F."/>
            <person name="Nordberg H.P."/>
            <person name="Cantor M.N."/>
            <person name="Hua S.X."/>
        </authorList>
    </citation>
    <scope>NUCLEOTIDE SEQUENCE [LARGE SCALE GENOMIC DNA]</scope>
    <source>
        <strain evidence="15 16">F 1598</strain>
    </source>
</reference>
<dbReference type="GO" id="GO:0005506">
    <property type="term" value="F:iron ion binding"/>
    <property type="evidence" value="ECO:0007669"/>
    <property type="project" value="InterPro"/>
</dbReference>
<evidence type="ECO:0000256" key="1">
    <source>
        <dbReference type="ARBA" id="ARBA00001971"/>
    </source>
</evidence>
<dbReference type="InterPro" id="IPR050121">
    <property type="entry name" value="Cytochrome_P450_monoxygenase"/>
</dbReference>
<evidence type="ECO:0008006" key="17">
    <source>
        <dbReference type="Google" id="ProtNLM"/>
    </source>
</evidence>
<keyword evidence="6" id="KW-0812">Transmembrane</keyword>
<sequence length="542" mass="61268">MSSVLTVQASLLCIFLWVLWRALKQIVVRHPLDDIPGPPPQSYLWGNFKQIFNAQSWAFHQSLVDQYGGVAKIYGAFSDIQLYVSDPKALHHILVKDQYVFEETNWFIQSNRMMFGMGLFGTLGEHHKKQRKMLNPVFSTNHLRDMLPIFYEISHKLRNAIASRVKDGPQEIDILHWTTRTALELIGQSGLGYSFDTLGDGTANEYSIAVKSLVPTIFQLSALRRFMPIFVKLGPPKFRRLLMSLVPHKAVRRTQEIVDIMDRTSVEIFERKRSALQQGDEAVLQQVGRGKDIMSILLKANMAATEEDRLQESELLGQMTTLIFAAMDTTSGALARILSTLAEHPDVQDKLRKELTEARKSNDDLDYDDLSSLPYLDAVCRETLRLYPPVPYVTREARRDIIIPLSTPITGKNGTDIHEIHIPNGTSIMVGVLGANRNSEIWGNDACKWRPERWLSPLPDSVKQARMPGIYSNTMSFLAGGRACIGFKFSQLEMKAVLFILVESFRFSSADKEIMWNMGGISSPSVKGQQEPQLPLIISMVQ</sequence>
<feature type="chain" id="PRO_5002177483" description="Cytochrome P450" evidence="14">
    <location>
        <begin position="25"/>
        <end position="542"/>
    </location>
</feature>
<feature type="binding site" description="axial binding residue" evidence="13">
    <location>
        <position position="484"/>
    </location>
    <ligand>
        <name>heme</name>
        <dbReference type="ChEBI" id="CHEBI:30413"/>
    </ligand>
    <ligandPart>
        <name>Fe</name>
        <dbReference type="ChEBI" id="CHEBI:18248"/>
    </ligandPart>
</feature>
<evidence type="ECO:0000256" key="14">
    <source>
        <dbReference type="SAM" id="SignalP"/>
    </source>
</evidence>
<evidence type="ECO:0000256" key="11">
    <source>
        <dbReference type="ARBA" id="ARBA00023033"/>
    </source>
</evidence>
<dbReference type="GO" id="GO:0016020">
    <property type="term" value="C:membrane"/>
    <property type="evidence" value="ECO:0007669"/>
    <property type="project" value="UniProtKB-SubCell"/>
</dbReference>
<keyword evidence="14" id="KW-0732">Signal</keyword>
<dbReference type="EMBL" id="KN832981">
    <property type="protein sequence ID" value="KIM86624.1"/>
    <property type="molecule type" value="Genomic_DNA"/>
</dbReference>
<gene>
    <name evidence="15" type="ORF">PILCRDRAFT_64727</name>
</gene>
<dbReference type="GO" id="GO:0004497">
    <property type="term" value="F:monooxygenase activity"/>
    <property type="evidence" value="ECO:0007669"/>
    <property type="project" value="UniProtKB-KW"/>
</dbReference>
<dbReference type="SUPFAM" id="SSF48264">
    <property type="entry name" value="Cytochrome P450"/>
    <property type="match status" value="1"/>
</dbReference>
<organism evidence="15 16">
    <name type="scientific">Piloderma croceum (strain F 1598)</name>
    <dbReference type="NCBI Taxonomy" id="765440"/>
    <lineage>
        <taxon>Eukaryota</taxon>
        <taxon>Fungi</taxon>
        <taxon>Dikarya</taxon>
        <taxon>Basidiomycota</taxon>
        <taxon>Agaricomycotina</taxon>
        <taxon>Agaricomycetes</taxon>
        <taxon>Agaricomycetidae</taxon>
        <taxon>Atheliales</taxon>
        <taxon>Atheliaceae</taxon>
        <taxon>Piloderma</taxon>
    </lineage>
</organism>
<evidence type="ECO:0000256" key="2">
    <source>
        <dbReference type="ARBA" id="ARBA00004370"/>
    </source>
</evidence>
<keyword evidence="16" id="KW-1185">Reference proteome</keyword>
<keyword evidence="10 13" id="KW-0408">Iron</keyword>
<comment type="similarity">
    <text evidence="4">Belongs to the cytochrome P450 family.</text>
</comment>
<evidence type="ECO:0000256" key="7">
    <source>
        <dbReference type="ARBA" id="ARBA00022723"/>
    </source>
</evidence>
<evidence type="ECO:0000256" key="12">
    <source>
        <dbReference type="ARBA" id="ARBA00023136"/>
    </source>
</evidence>
<evidence type="ECO:0000256" key="9">
    <source>
        <dbReference type="ARBA" id="ARBA00023002"/>
    </source>
</evidence>
<dbReference type="GO" id="GO:0016705">
    <property type="term" value="F:oxidoreductase activity, acting on paired donors, with incorporation or reduction of molecular oxygen"/>
    <property type="evidence" value="ECO:0007669"/>
    <property type="project" value="InterPro"/>
</dbReference>
<evidence type="ECO:0000256" key="13">
    <source>
        <dbReference type="PIRSR" id="PIRSR602401-1"/>
    </source>
</evidence>
<evidence type="ECO:0000256" key="4">
    <source>
        <dbReference type="ARBA" id="ARBA00010617"/>
    </source>
</evidence>
<dbReference type="PANTHER" id="PTHR24305:SF166">
    <property type="entry name" value="CYTOCHROME P450 12A4, MITOCHONDRIAL-RELATED"/>
    <property type="match status" value="1"/>
</dbReference>
<keyword evidence="8" id="KW-1133">Transmembrane helix</keyword>
<proteinExistence type="inferred from homology"/>
<dbReference type="STRING" id="765440.A0A0C3G4A9"/>
<comment type="cofactor">
    <cofactor evidence="1 13">
        <name>heme</name>
        <dbReference type="ChEBI" id="CHEBI:30413"/>
    </cofactor>
</comment>
<dbReference type="InterPro" id="IPR002401">
    <property type="entry name" value="Cyt_P450_E_grp-I"/>
</dbReference>
<keyword evidence="12" id="KW-0472">Membrane</keyword>
<dbReference type="PANTHER" id="PTHR24305">
    <property type="entry name" value="CYTOCHROME P450"/>
    <property type="match status" value="1"/>
</dbReference>
<evidence type="ECO:0000256" key="6">
    <source>
        <dbReference type="ARBA" id="ARBA00022692"/>
    </source>
</evidence>
<evidence type="ECO:0000256" key="10">
    <source>
        <dbReference type="ARBA" id="ARBA00023004"/>
    </source>
</evidence>
<keyword evidence="11" id="KW-0503">Monooxygenase</keyword>
<dbReference type="GO" id="GO:0020037">
    <property type="term" value="F:heme binding"/>
    <property type="evidence" value="ECO:0007669"/>
    <property type="project" value="InterPro"/>
</dbReference>
<dbReference type="Proteomes" id="UP000054166">
    <property type="component" value="Unassembled WGS sequence"/>
</dbReference>
<reference evidence="16" key="2">
    <citation type="submission" date="2015-01" db="EMBL/GenBank/DDBJ databases">
        <title>Evolutionary Origins and Diversification of the Mycorrhizal Mutualists.</title>
        <authorList>
            <consortium name="DOE Joint Genome Institute"/>
            <consortium name="Mycorrhizal Genomics Consortium"/>
            <person name="Kohler A."/>
            <person name="Kuo A."/>
            <person name="Nagy L.G."/>
            <person name="Floudas D."/>
            <person name="Copeland A."/>
            <person name="Barry K.W."/>
            <person name="Cichocki N."/>
            <person name="Veneault-Fourrey C."/>
            <person name="LaButti K."/>
            <person name="Lindquist E.A."/>
            <person name="Lipzen A."/>
            <person name="Lundell T."/>
            <person name="Morin E."/>
            <person name="Murat C."/>
            <person name="Riley R."/>
            <person name="Ohm R."/>
            <person name="Sun H."/>
            <person name="Tunlid A."/>
            <person name="Henrissat B."/>
            <person name="Grigoriev I.V."/>
            <person name="Hibbett D.S."/>
            <person name="Martin F."/>
        </authorList>
    </citation>
    <scope>NUCLEOTIDE SEQUENCE [LARGE SCALE GENOMIC DNA]</scope>
    <source>
        <strain evidence="16">F 1598</strain>
    </source>
</reference>
<dbReference type="AlphaFoldDB" id="A0A0C3G4A9"/>
<protein>
    <recommendedName>
        <fullName evidence="17">Cytochrome P450</fullName>
    </recommendedName>
</protein>
<keyword evidence="5 13" id="KW-0349">Heme</keyword>
<keyword evidence="7 13" id="KW-0479">Metal-binding</keyword>
<dbReference type="Pfam" id="PF00067">
    <property type="entry name" value="p450"/>
    <property type="match status" value="1"/>
</dbReference>
<dbReference type="CDD" id="cd11069">
    <property type="entry name" value="CYP_FUM15-like"/>
    <property type="match status" value="1"/>
</dbReference>
<keyword evidence="9" id="KW-0560">Oxidoreductase</keyword>
<evidence type="ECO:0000313" key="16">
    <source>
        <dbReference type="Proteomes" id="UP000054166"/>
    </source>
</evidence>
<dbReference type="PRINTS" id="PR00385">
    <property type="entry name" value="P450"/>
</dbReference>
<evidence type="ECO:0000313" key="15">
    <source>
        <dbReference type="EMBL" id="KIM86624.1"/>
    </source>
</evidence>
<dbReference type="InterPro" id="IPR036396">
    <property type="entry name" value="Cyt_P450_sf"/>
</dbReference>
<dbReference type="InterPro" id="IPR001128">
    <property type="entry name" value="Cyt_P450"/>
</dbReference>
<dbReference type="PRINTS" id="PR00463">
    <property type="entry name" value="EP450I"/>
</dbReference>
<feature type="signal peptide" evidence="14">
    <location>
        <begin position="1"/>
        <end position="24"/>
    </location>
</feature>
<dbReference type="Gene3D" id="1.10.630.10">
    <property type="entry name" value="Cytochrome P450"/>
    <property type="match status" value="1"/>
</dbReference>
<comment type="subcellular location">
    <subcellularLocation>
        <location evidence="2">Membrane</location>
    </subcellularLocation>
</comment>
<evidence type="ECO:0000256" key="5">
    <source>
        <dbReference type="ARBA" id="ARBA00022617"/>
    </source>
</evidence>
<evidence type="ECO:0000256" key="8">
    <source>
        <dbReference type="ARBA" id="ARBA00022989"/>
    </source>
</evidence>